<sequence>MYWTYWVMPVQTVAHVMAAARIGTRGTTPHVMKEPAVSRDWKALDNNILNAAWYTTPAYHDAFKALRDEDPVHWAEDESFGRNYWVLSRHEDVKNYLLDHGRFSSRWDTRVPRSPKRRTPEEQHAQGWDINVATIDPPLHTAYRRPINKHFSVPAIKKLGHDVTAIVDEIIADAAPRGQVDLVEDLCAELPVRVILRMLGVPKEDWPMLREASWQWLAAADPRWTIDGDPVKTSLHGQKRLIDYCTDLALDRRKNPKDDFATIVGNLEMDGDPLSIHEMRVWFVTLIGGGLETTRNAAAVALWLFMANPDQRELLMNDPDLVNPMIEEALRWTTPAKNRLRIANEDLDLHGRRIRAGDWVIGLLASANKDETVFPDPHRFDITRTPNDHLALGTGIHLCLGRGLARLELATLIPRVLKAFPDLHRTEAGEPDWIADTSVTGFTRMPVAFTPTDDPARLLGRA</sequence>
<evidence type="ECO:0000313" key="7">
    <source>
        <dbReference type="EMBL" id="ROO85661.1"/>
    </source>
</evidence>
<dbReference type="EMBL" id="RJKE01000001">
    <property type="protein sequence ID" value="ROO85661.1"/>
    <property type="molecule type" value="Genomic_DNA"/>
</dbReference>
<keyword evidence="8" id="KW-1185">Reference proteome</keyword>
<dbReference type="SUPFAM" id="SSF48264">
    <property type="entry name" value="Cytochrome P450"/>
    <property type="match status" value="1"/>
</dbReference>
<comment type="caution">
    <text evidence="7">The sequence shown here is derived from an EMBL/GenBank/DDBJ whole genome shotgun (WGS) entry which is preliminary data.</text>
</comment>
<dbReference type="InterPro" id="IPR002397">
    <property type="entry name" value="Cyt_P450_B"/>
</dbReference>
<protein>
    <submittedName>
        <fullName evidence="7">Cytochrome P450</fullName>
    </submittedName>
</protein>
<evidence type="ECO:0000256" key="4">
    <source>
        <dbReference type="ARBA" id="ARBA00023002"/>
    </source>
</evidence>
<evidence type="ECO:0000256" key="3">
    <source>
        <dbReference type="ARBA" id="ARBA00022723"/>
    </source>
</evidence>
<dbReference type="GO" id="GO:0004497">
    <property type="term" value="F:monooxygenase activity"/>
    <property type="evidence" value="ECO:0007669"/>
    <property type="project" value="UniProtKB-KW"/>
</dbReference>
<keyword evidence="6" id="KW-0503">Monooxygenase</keyword>
<dbReference type="GO" id="GO:0020037">
    <property type="term" value="F:heme binding"/>
    <property type="evidence" value="ECO:0007669"/>
    <property type="project" value="InterPro"/>
</dbReference>
<dbReference type="InterPro" id="IPR001128">
    <property type="entry name" value="Cyt_P450"/>
</dbReference>
<organism evidence="7 8">
    <name type="scientific">Actinocorallia herbida</name>
    <dbReference type="NCBI Taxonomy" id="58109"/>
    <lineage>
        <taxon>Bacteria</taxon>
        <taxon>Bacillati</taxon>
        <taxon>Actinomycetota</taxon>
        <taxon>Actinomycetes</taxon>
        <taxon>Streptosporangiales</taxon>
        <taxon>Thermomonosporaceae</taxon>
        <taxon>Actinocorallia</taxon>
    </lineage>
</organism>
<evidence type="ECO:0000256" key="5">
    <source>
        <dbReference type="ARBA" id="ARBA00023004"/>
    </source>
</evidence>
<evidence type="ECO:0000313" key="8">
    <source>
        <dbReference type="Proteomes" id="UP000272400"/>
    </source>
</evidence>
<gene>
    <name evidence="7" type="ORF">EDD29_3207</name>
</gene>
<dbReference type="Gene3D" id="1.10.630.10">
    <property type="entry name" value="Cytochrome P450"/>
    <property type="match status" value="1"/>
</dbReference>
<dbReference type="PANTHER" id="PTHR46696">
    <property type="entry name" value="P450, PUTATIVE (EUROFUNG)-RELATED"/>
    <property type="match status" value="1"/>
</dbReference>
<dbReference type="FunFam" id="1.10.630.10:FF:000018">
    <property type="entry name" value="Cytochrome P450 monooxygenase"/>
    <property type="match status" value="1"/>
</dbReference>
<evidence type="ECO:0000256" key="2">
    <source>
        <dbReference type="ARBA" id="ARBA00022617"/>
    </source>
</evidence>
<keyword evidence="5" id="KW-0408">Iron</keyword>
<accession>A0A3N1CWK1</accession>
<proteinExistence type="inferred from homology"/>
<keyword evidence="3" id="KW-0479">Metal-binding</keyword>
<reference evidence="7 8" key="1">
    <citation type="submission" date="2018-11" db="EMBL/GenBank/DDBJ databases">
        <title>Sequencing the genomes of 1000 actinobacteria strains.</title>
        <authorList>
            <person name="Klenk H.-P."/>
        </authorList>
    </citation>
    <scope>NUCLEOTIDE SEQUENCE [LARGE SCALE GENOMIC DNA]</scope>
    <source>
        <strain evidence="7 8">DSM 44254</strain>
    </source>
</reference>
<dbReference type="AlphaFoldDB" id="A0A3N1CWK1"/>
<evidence type="ECO:0000256" key="1">
    <source>
        <dbReference type="ARBA" id="ARBA00010617"/>
    </source>
</evidence>
<dbReference type="GO" id="GO:0005506">
    <property type="term" value="F:iron ion binding"/>
    <property type="evidence" value="ECO:0007669"/>
    <property type="project" value="InterPro"/>
</dbReference>
<dbReference type="Pfam" id="PF00067">
    <property type="entry name" value="p450"/>
    <property type="match status" value="1"/>
</dbReference>
<dbReference type="PANTHER" id="PTHR46696:SF6">
    <property type="entry name" value="P450, PUTATIVE (EUROFUNG)-RELATED"/>
    <property type="match status" value="1"/>
</dbReference>
<name>A0A3N1CWK1_9ACTN</name>
<dbReference type="GO" id="GO:0016705">
    <property type="term" value="F:oxidoreductase activity, acting on paired donors, with incorporation or reduction of molecular oxygen"/>
    <property type="evidence" value="ECO:0007669"/>
    <property type="project" value="InterPro"/>
</dbReference>
<evidence type="ECO:0000256" key="6">
    <source>
        <dbReference type="ARBA" id="ARBA00023033"/>
    </source>
</evidence>
<keyword evidence="4" id="KW-0560">Oxidoreductase</keyword>
<dbReference type="PRINTS" id="PR00359">
    <property type="entry name" value="BP450"/>
</dbReference>
<dbReference type="InterPro" id="IPR036396">
    <property type="entry name" value="Cyt_P450_sf"/>
</dbReference>
<dbReference type="Proteomes" id="UP000272400">
    <property type="component" value="Unassembled WGS sequence"/>
</dbReference>
<comment type="similarity">
    <text evidence="1">Belongs to the cytochrome P450 family.</text>
</comment>
<keyword evidence="2" id="KW-0349">Heme</keyword>